<evidence type="ECO:0000256" key="1">
    <source>
        <dbReference type="SAM" id="MobiDB-lite"/>
    </source>
</evidence>
<feature type="compositionally biased region" description="Polar residues" evidence="1">
    <location>
        <begin position="688"/>
        <end position="701"/>
    </location>
</feature>
<dbReference type="AlphaFoldDB" id="A0A078A0I6"/>
<feature type="region of interest" description="Disordered" evidence="1">
    <location>
        <begin position="687"/>
        <end position="707"/>
    </location>
</feature>
<dbReference type="Proteomes" id="UP000039865">
    <property type="component" value="Unassembled WGS sequence"/>
</dbReference>
<dbReference type="EMBL" id="CCKQ01003185">
    <property type="protein sequence ID" value="CDW74293.1"/>
    <property type="molecule type" value="Genomic_DNA"/>
</dbReference>
<sequence length="799" mass="93722">MMPTLAFKLFKILDIDDTGKVNLEMIQILVNQIQIYMSDQYLNNEEHQDQQDQEEDELYQQEGVEQPQALSRFSSPRGKLQNSSRDLNRDSQNRLKFPKIEQSPRVDDNNYFTSRRVREQEFKCQYQSDDEINQNQLSQQQLFRPMSANLVDAEYYQIKLKDNNKLEDQQFDERDIHLALEGNSNEIDDDLSSIQHNHHNDNANRDQIKVEGKQKLINENLSQAMLFSYGSSFQSQFSQLGDEVQRALESHKNIHNINPINTRSQQVISPIECYENNVHIEYFNDQQNQNEDESHNVITQRQSFKSPDFNDLKSHLDQFRMQRVESSESDHKDELKKISENHKRIMKDYENQLDSNSKRKTTFLVPEFKLNVNQKNSIIIENDQFNNAYCRQSFLKKDYASAQKLSQDDRGFYFKSKENSLNREERESLQSQQMSIQKRQNNLLAFKQLDSQAGSRQISAERFSANLAQKQNLNSGSLLNPLKKQIEMVFQRDYQQQSTAPTSPLGIHKLQYKMNHQQQQSVQQNYFSSLNNRKIEKLKHQLEESLQKNTKDSRIVLKNADNNQDYYNKSYNLNHAVQKQQSLQSFSTLKSERLKDQILGMISNGNNQSTQGFQLGPKIIKTFYKNPDELTAKQTKLARKVEELSTKLGLTPPKGNQQKINTQFNKFKIKTALIDLGNTLENKRQLNSRDFNQCSQNNTDSLPRKHNRKINDMYDQEDRFKYSLKKNESNRNQNSYSSTNQQESTLRLNKFELSLKTSQHAQYLDSAETKRYSCLTKTNTNGNIGRNLNGVFKTIMERY</sequence>
<organism evidence="2 3">
    <name type="scientific">Stylonychia lemnae</name>
    <name type="common">Ciliate</name>
    <dbReference type="NCBI Taxonomy" id="5949"/>
    <lineage>
        <taxon>Eukaryota</taxon>
        <taxon>Sar</taxon>
        <taxon>Alveolata</taxon>
        <taxon>Ciliophora</taxon>
        <taxon>Intramacronucleata</taxon>
        <taxon>Spirotrichea</taxon>
        <taxon>Stichotrichia</taxon>
        <taxon>Sporadotrichida</taxon>
        <taxon>Oxytrichidae</taxon>
        <taxon>Stylonychinae</taxon>
        <taxon>Stylonychia</taxon>
    </lineage>
</organism>
<dbReference type="InParanoid" id="A0A078A0I6"/>
<evidence type="ECO:0000313" key="2">
    <source>
        <dbReference type="EMBL" id="CDW74293.1"/>
    </source>
</evidence>
<keyword evidence="3" id="KW-1185">Reference proteome</keyword>
<feature type="compositionally biased region" description="Basic and acidic residues" evidence="1">
    <location>
        <begin position="86"/>
        <end position="108"/>
    </location>
</feature>
<reference evidence="2 3" key="1">
    <citation type="submission" date="2014-06" db="EMBL/GenBank/DDBJ databases">
        <authorList>
            <person name="Swart Estienne"/>
        </authorList>
    </citation>
    <scope>NUCLEOTIDE SEQUENCE [LARGE SCALE GENOMIC DNA]</scope>
    <source>
        <strain evidence="2 3">130c</strain>
    </source>
</reference>
<gene>
    <name evidence="2" type="primary">Contig9466.g483</name>
    <name evidence="2" type="ORF">STYLEM_3287</name>
</gene>
<feature type="region of interest" description="Disordered" evidence="1">
    <location>
        <begin position="45"/>
        <end position="112"/>
    </location>
</feature>
<name>A0A078A0I6_STYLE</name>
<accession>A0A078A0I6</accession>
<protein>
    <recommendedName>
        <fullName evidence="4">EF-hand domain-containing protein</fullName>
    </recommendedName>
</protein>
<feature type="compositionally biased region" description="Polar residues" evidence="1">
    <location>
        <begin position="68"/>
        <end position="85"/>
    </location>
</feature>
<evidence type="ECO:0000313" key="3">
    <source>
        <dbReference type="Proteomes" id="UP000039865"/>
    </source>
</evidence>
<proteinExistence type="predicted"/>
<evidence type="ECO:0008006" key="4">
    <source>
        <dbReference type="Google" id="ProtNLM"/>
    </source>
</evidence>